<keyword evidence="1" id="KW-1133">Transmembrane helix</keyword>
<evidence type="ECO:0000313" key="2">
    <source>
        <dbReference type="EMBL" id="KGJ54974.1"/>
    </source>
</evidence>
<protein>
    <submittedName>
        <fullName evidence="2">Membrane protein</fullName>
    </submittedName>
</protein>
<proteinExistence type="predicted"/>
<dbReference type="RefSeq" id="WP_044903416.1">
    <property type="nucleotide sequence ID" value="NZ_JQIF01000002.1"/>
</dbReference>
<reference evidence="2 3" key="1">
    <citation type="submission" date="2014-08" db="EMBL/GenBank/DDBJ databases">
        <title>Clostridium innocuum, an unnegligible vancomycin-resistant pathogen causing extra-intestinal infections.</title>
        <authorList>
            <person name="Feng Y."/>
            <person name="Chiu C.-H."/>
        </authorList>
    </citation>
    <scope>NUCLEOTIDE SEQUENCE [LARGE SCALE GENOMIC DNA]</scope>
    <source>
        <strain evidence="2 3">AN88</strain>
    </source>
</reference>
<feature type="transmembrane region" description="Helical" evidence="1">
    <location>
        <begin position="71"/>
        <end position="94"/>
    </location>
</feature>
<feature type="transmembrane region" description="Helical" evidence="1">
    <location>
        <begin position="147"/>
        <end position="174"/>
    </location>
</feature>
<gene>
    <name evidence="2" type="ORF">CIAN88_00805</name>
</gene>
<sequence>MRKYLSLTRVLLKNSMGMMSDGKSKKALNVFIYGVLAVCMIPLGFTLYMMFNTAMAQLQPLQQEGAVLALGFHISSLVTFLFSIFLIPSIFYFSKDSETLLALPLPPQTILSAKFSVCLVYEYAFTLIVCVPLYIAYANNAAVGIPYILLALVIFITLPIYPLVLSSIITMLLMRFVPFFKNRDRFNMIAGILSIILAFGFSFAMNSGTIAEDPNALISMLTQGNNSMISLFSKIFPAIPFAAEALISSDALQLVYYILITCAALAVLVILGKWLYFKGAIGFSETKSSRKELSAKDFARVSRHSKVRTYLIKELRLLIRTPVYAINCIGMCVLMPIMLLVIFITADADVLLQQLPDITPYLDGMLPYAVLAGMASGFLFSNLNMISSTAISREGTNISFMKYIPMSLKQQLQAKVLSGILMSVISMLLTMVCVYFLLPIFPLTWYFAAAAASLITIVLGNYASLALDILHPKLVWEQEAAAVKQNMSGIVSMLAGMAMTVVTCVLLFILPDDYLLFGTAGMVIVCIAVDVVFYMRLDSFAQKRFHQL</sequence>
<dbReference type="Proteomes" id="UP000030008">
    <property type="component" value="Unassembled WGS sequence"/>
</dbReference>
<feature type="transmembrane region" description="Helical" evidence="1">
    <location>
        <begin position="254"/>
        <end position="277"/>
    </location>
</feature>
<feature type="transmembrane region" description="Helical" evidence="1">
    <location>
        <begin position="416"/>
        <end position="438"/>
    </location>
</feature>
<dbReference type="EMBL" id="JQIF01000002">
    <property type="protein sequence ID" value="KGJ54974.1"/>
    <property type="molecule type" value="Genomic_DNA"/>
</dbReference>
<feature type="transmembrane region" description="Helical" evidence="1">
    <location>
        <begin position="488"/>
        <end position="509"/>
    </location>
</feature>
<feature type="transmembrane region" description="Helical" evidence="1">
    <location>
        <begin position="515"/>
        <end position="535"/>
    </location>
</feature>
<feature type="transmembrane region" description="Helical" evidence="1">
    <location>
        <begin position="323"/>
        <end position="345"/>
    </location>
</feature>
<feature type="transmembrane region" description="Helical" evidence="1">
    <location>
        <begin position="115"/>
        <end position="135"/>
    </location>
</feature>
<dbReference type="AlphaFoldDB" id="A0A099IAD9"/>
<keyword evidence="1" id="KW-0472">Membrane</keyword>
<feature type="transmembrane region" description="Helical" evidence="1">
    <location>
        <begin position="186"/>
        <end position="205"/>
    </location>
</feature>
<organism evidence="2 3">
    <name type="scientific">Clostridium innocuum</name>
    <dbReference type="NCBI Taxonomy" id="1522"/>
    <lineage>
        <taxon>Bacteria</taxon>
        <taxon>Bacillati</taxon>
        <taxon>Bacillota</taxon>
        <taxon>Clostridia</taxon>
        <taxon>Eubacteriales</taxon>
        <taxon>Clostridiaceae</taxon>
        <taxon>Clostridium</taxon>
    </lineage>
</organism>
<comment type="caution">
    <text evidence="2">The sequence shown here is derived from an EMBL/GenBank/DDBJ whole genome shotgun (WGS) entry which is preliminary data.</text>
</comment>
<accession>A0A099IAD9</accession>
<feature type="transmembrane region" description="Helical" evidence="1">
    <location>
        <begin position="365"/>
        <end position="383"/>
    </location>
</feature>
<evidence type="ECO:0000313" key="3">
    <source>
        <dbReference type="Proteomes" id="UP000030008"/>
    </source>
</evidence>
<name>A0A099IAD9_CLOIN</name>
<keyword evidence="1" id="KW-0812">Transmembrane</keyword>
<dbReference type="InterPro" id="IPR031599">
    <property type="entry name" value="ABC_tran_2"/>
</dbReference>
<feature type="transmembrane region" description="Helical" evidence="1">
    <location>
        <begin position="28"/>
        <end position="51"/>
    </location>
</feature>
<evidence type="ECO:0000256" key="1">
    <source>
        <dbReference type="SAM" id="Phobius"/>
    </source>
</evidence>
<feature type="transmembrane region" description="Helical" evidence="1">
    <location>
        <begin position="444"/>
        <end position="467"/>
    </location>
</feature>
<dbReference type="Pfam" id="PF16949">
    <property type="entry name" value="ABC_tran_2"/>
    <property type="match status" value="1"/>
</dbReference>